<dbReference type="Proteomes" id="UP000515154">
    <property type="component" value="Linkage group LG1"/>
</dbReference>
<evidence type="ECO:0000256" key="1">
    <source>
        <dbReference type="SAM" id="Phobius"/>
    </source>
</evidence>
<dbReference type="RefSeq" id="XP_036360100.1">
    <property type="nucleotide sequence ID" value="XM_036504207.1"/>
</dbReference>
<protein>
    <submittedName>
        <fullName evidence="3 4">Uncharacterized protein LOC118764017</fullName>
    </submittedName>
</protein>
<sequence length="491" mass="56563">MRGPINPMRGAVTPVHLRPGAPHLGMHGGMPQPGVNVIGGSFAVPLGYSPNHSPIRRPRSMFKSDYCSTRKFLFFFISLVVDCIDIGANWWIYQVVRDHKVGLVFGTFSENIVLSFYAFSIIGTILSILECLNLLSFSCKWYFINPDIALALTLWLEDIPQLGLNVSLVYCRERPVSRAQFTRAVCGIIVVIFKLLVVLSRHCACCGKKFLKYSHTDINERCQWRGRLLSSVVLVGFALALAEASYVFKYTKYNEDNFSETPLNIPKPIIDGRWDADRYFSDVSVYFSPPPFHPHTKMATQPHSEWIRIGTIYEFMSSKSINFDYSFTDAGPNGEPATLAFKQGFRSECYIVEPYTMNFNWSDMCLERVNETIHSVHFVFKYHMDAFTTMGQIYYNYAFCEAPRFGARKTKSSRQFRIRPFYFQTQTRSKWSSFLASRKSRVPKWIFYDRYIHMMQDVNDIWRTGYHNCLPTGTTAPVLDQSLRLNCTEIL</sequence>
<gene>
    <name evidence="3 4" type="primary">LOC118764017</name>
</gene>
<evidence type="ECO:0000313" key="2">
    <source>
        <dbReference type="Proteomes" id="UP000515154"/>
    </source>
</evidence>
<feature type="transmembrane region" description="Helical" evidence="1">
    <location>
        <begin position="228"/>
        <end position="248"/>
    </location>
</feature>
<evidence type="ECO:0000313" key="3">
    <source>
        <dbReference type="RefSeq" id="XP_036360098.1"/>
    </source>
</evidence>
<keyword evidence="1" id="KW-0812">Transmembrane</keyword>
<feature type="transmembrane region" description="Helical" evidence="1">
    <location>
        <begin position="72"/>
        <end position="92"/>
    </location>
</feature>
<proteinExistence type="predicted"/>
<dbReference type="RefSeq" id="XP_036360098.1">
    <property type="nucleotide sequence ID" value="XM_036504205.1"/>
</dbReference>
<name>A0A7E6EXP5_9MOLL</name>
<accession>A0A7E6EXP5</accession>
<organism evidence="2 3">
    <name type="scientific">Octopus sinensis</name>
    <name type="common">East Asian common octopus</name>
    <dbReference type="NCBI Taxonomy" id="2607531"/>
    <lineage>
        <taxon>Eukaryota</taxon>
        <taxon>Metazoa</taxon>
        <taxon>Spiralia</taxon>
        <taxon>Lophotrochozoa</taxon>
        <taxon>Mollusca</taxon>
        <taxon>Cephalopoda</taxon>
        <taxon>Coleoidea</taxon>
        <taxon>Octopodiformes</taxon>
        <taxon>Octopoda</taxon>
        <taxon>Incirrata</taxon>
        <taxon>Octopodidae</taxon>
        <taxon>Octopus</taxon>
    </lineage>
</organism>
<reference evidence="3 4" key="1">
    <citation type="submission" date="2025-08" db="UniProtKB">
        <authorList>
            <consortium name="RefSeq"/>
        </authorList>
    </citation>
    <scope>IDENTIFICATION</scope>
</reference>
<keyword evidence="1" id="KW-1133">Transmembrane helix</keyword>
<keyword evidence="2" id="KW-1185">Reference proteome</keyword>
<feature type="transmembrane region" description="Helical" evidence="1">
    <location>
        <begin position="148"/>
        <end position="169"/>
    </location>
</feature>
<dbReference type="KEGG" id="osn:118764017"/>
<evidence type="ECO:0000313" key="4">
    <source>
        <dbReference type="RefSeq" id="XP_036360100.1"/>
    </source>
</evidence>
<feature type="transmembrane region" description="Helical" evidence="1">
    <location>
        <begin position="181"/>
        <end position="199"/>
    </location>
</feature>
<keyword evidence="1" id="KW-0472">Membrane</keyword>
<dbReference type="AlphaFoldDB" id="A0A7E6EXP5"/>
<feature type="transmembrane region" description="Helical" evidence="1">
    <location>
        <begin position="112"/>
        <end position="136"/>
    </location>
</feature>